<keyword evidence="3" id="KW-1185">Reference proteome</keyword>
<evidence type="ECO:0000313" key="2">
    <source>
        <dbReference type="EMBL" id="ETW99759.1"/>
    </source>
</evidence>
<name>W4LPG4_9BACT</name>
<dbReference type="Proteomes" id="UP000019140">
    <property type="component" value="Unassembled WGS sequence"/>
</dbReference>
<evidence type="ECO:0000313" key="3">
    <source>
        <dbReference type="Proteomes" id="UP000019140"/>
    </source>
</evidence>
<proteinExistence type="predicted"/>
<accession>W4LPG4</accession>
<reference evidence="2 3" key="1">
    <citation type="journal article" date="2014" name="Nature">
        <title>An environmental bacterial taxon with a large and distinct metabolic repertoire.</title>
        <authorList>
            <person name="Wilson M.C."/>
            <person name="Mori T."/>
            <person name="Ruckert C."/>
            <person name="Uria A.R."/>
            <person name="Helf M.J."/>
            <person name="Takada K."/>
            <person name="Gernert C."/>
            <person name="Steffens U.A."/>
            <person name="Heycke N."/>
            <person name="Schmitt S."/>
            <person name="Rinke C."/>
            <person name="Helfrich E.J."/>
            <person name="Brachmann A.O."/>
            <person name="Gurgui C."/>
            <person name="Wakimoto T."/>
            <person name="Kracht M."/>
            <person name="Crusemann M."/>
            <person name="Hentschel U."/>
            <person name="Abe I."/>
            <person name="Matsunaga S."/>
            <person name="Kalinowski J."/>
            <person name="Takeyama H."/>
            <person name="Piel J."/>
        </authorList>
    </citation>
    <scope>NUCLEOTIDE SEQUENCE [LARGE SCALE GENOMIC DNA]</scope>
    <source>
        <strain evidence="3">TSY2</strain>
    </source>
</reference>
<feature type="signal peptide" evidence="1">
    <location>
        <begin position="1"/>
        <end position="27"/>
    </location>
</feature>
<dbReference type="EMBL" id="AZHX01001794">
    <property type="protein sequence ID" value="ETW99759.1"/>
    <property type="molecule type" value="Genomic_DNA"/>
</dbReference>
<gene>
    <name evidence="2" type="ORF">ETSY2_40250</name>
</gene>
<comment type="caution">
    <text evidence="2">The sequence shown here is derived from an EMBL/GenBank/DDBJ whole genome shotgun (WGS) entry which is preliminary data.</text>
</comment>
<feature type="chain" id="PRO_5004845942" evidence="1">
    <location>
        <begin position="28"/>
        <end position="112"/>
    </location>
</feature>
<keyword evidence="1" id="KW-0732">Signal</keyword>
<dbReference type="HOGENOM" id="CLU_2141316_0_0_7"/>
<sequence>MSLRNKLTSSLLVTGLVLGISSGITFAAETAKKAERGRPPALAQLSPGQNTSHVPVDFTITDVSMDGDRVTLHGQRRDGNGPISVTIPLPAAKPIGDSEAFARRVFARDDAH</sequence>
<protein>
    <submittedName>
        <fullName evidence="2">Uncharacterized protein</fullName>
    </submittedName>
</protein>
<evidence type="ECO:0000256" key="1">
    <source>
        <dbReference type="SAM" id="SignalP"/>
    </source>
</evidence>
<dbReference type="AlphaFoldDB" id="W4LPG4"/>
<organism evidence="2 3">
    <name type="scientific">Candidatus Entotheonella gemina</name>
    <dbReference type="NCBI Taxonomy" id="1429439"/>
    <lineage>
        <taxon>Bacteria</taxon>
        <taxon>Pseudomonadati</taxon>
        <taxon>Nitrospinota/Tectimicrobiota group</taxon>
        <taxon>Candidatus Tectimicrobiota</taxon>
        <taxon>Candidatus Entotheonellia</taxon>
        <taxon>Candidatus Entotheonellales</taxon>
        <taxon>Candidatus Entotheonellaceae</taxon>
        <taxon>Candidatus Entotheonella</taxon>
    </lineage>
</organism>